<keyword evidence="2 3" id="KW-0040">ANK repeat</keyword>
<evidence type="ECO:0000256" key="4">
    <source>
        <dbReference type="SAM" id="MobiDB-lite"/>
    </source>
</evidence>
<gene>
    <name evidence="5" type="ORF">K452DRAFT_63460</name>
</gene>
<feature type="region of interest" description="Disordered" evidence="4">
    <location>
        <begin position="99"/>
        <end position="118"/>
    </location>
</feature>
<dbReference type="Gene3D" id="1.25.40.20">
    <property type="entry name" value="Ankyrin repeat-containing domain"/>
    <property type="match status" value="1"/>
</dbReference>
<feature type="compositionally biased region" description="Polar residues" evidence="4">
    <location>
        <begin position="101"/>
        <end position="112"/>
    </location>
</feature>
<dbReference type="OrthoDB" id="341259at2759"/>
<protein>
    <submittedName>
        <fullName evidence="5">Uncharacterized protein</fullName>
    </submittedName>
</protein>
<evidence type="ECO:0000256" key="3">
    <source>
        <dbReference type="PROSITE-ProRule" id="PRU00023"/>
    </source>
</evidence>
<keyword evidence="6" id="KW-1185">Reference proteome</keyword>
<dbReference type="Pfam" id="PF12796">
    <property type="entry name" value="Ank_2"/>
    <property type="match status" value="1"/>
</dbReference>
<sequence length="118" mass="13111">MQKKCKCSSPLGCYAGHEWAMEILLRVGVKLDIIDVYKLTPLREAAYSGHKRVVRRLLKAGAYTELMDNNDCTPAMLAYWKGHIGITRMTLLCTQGAGASHQWSGQDAGQENPTDDQL</sequence>
<dbReference type="InterPro" id="IPR002110">
    <property type="entry name" value="Ankyrin_rpt"/>
</dbReference>
<dbReference type="GO" id="GO:0010564">
    <property type="term" value="P:regulation of cell cycle process"/>
    <property type="evidence" value="ECO:0007669"/>
    <property type="project" value="TreeGrafter"/>
</dbReference>
<evidence type="ECO:0000313" key="5">
    <source>
        <dbReference type="EMBL" id="KAF2139635.1"/>
    </source>
</evidence>
<dbReference type="GeneID" id="54304446"/>
<dbReference type="InterPro" id="IPR036770">
    <property type="entry name" value="Ankyrin_rpt-contain_sf"/>
</dbReference>
<dbReference type="PANTHER" id="PTHR24198:SF175">
    <property type="entry name" value="ANKYRIN REPEAT AND PROTEIN KINASE DOMAIN-CONTAINING PROTEIN 1"/>
    <property type="match status" value="1"/>
</dbReference>
<dbReference type="EMBL" id="ML995492">
    <property type="protein sequence ID" value="KAF2139635.1"/>
    <property type="molecule type" value="Genomic_DNA"/>
</dbReference>
<organism evidence="5 6">
    <name type="scientific">Aplosporella prunicola CBS 121167</name>
    <dbReference type="NCBI Taxonomy" id="1176127"/>
    <lineage>
        <taxon>Eukaryota</taxon>
        <taxon>Fungi</taxon>
        <taxon>Dikarya</taxon>
        <taxon>Ascomycota</taxon>
        <taxon>Pezizomycotina</taxon>
        <taxon>Dothideomycetes</taxon>
        <taxon>Dothideomycetes incertae sedis</taxon>
        <taxon>Botryosphaeriales</taxon>
        <taxon>Aplosporellaceae</taxon>
        <taxon>Aplosporella</taxon>
    </lineage>
</organism>
<dbReference type="GO" id="GO:0005737">
    <property type="term" value="C:cytoplasm"/>
    <property type="evidence" value="ECO:0007669"/>
    <property type="project" value="TreeGrafter"/>
</dbReference>
<accession>A0A6A6B8N4</accession>
<proteinExistence type="predicted"/>
<feature type="repeat" description="ANK" evidence="3">
    <location>
        <begin position="37"/>
        <end position="69"/>
    </location>
</feature>
<dbReference type="RefSeq" id="XP_033395348.1">
    <property type="nucleotide sequence ID" value="XM_033546939.1"/>
</dbReference>
<dbReference type="Proteomes" id="UP000799438">
    <property type="component" value="Unassembled WGS sequence"/>
</dbReference>
<evidence type="ECO:0000313" key="6">
    <source>
        <dbReference type="Proteomes" id="UP000799438"/>
    </source>
</evidence>
<keyword evidence="1" id="KW-0677">Repeat</keyword>
<dbReference type="PANTHER" id="PTHR24198">
    <property type="entry name" value="ANKYRIN REPEAT AND PROTEIN KINASE DOMAIN-CONTAINING PROTEIN"/>
    <property type="match status" value="1"/>
</dbReference>
<dbReference type="PROSITE" id="PS50088">
    <property type="entry name" value="ANK_REPEAT"/>
    <property type="match status" value="1"/>
</dbReference>
<name>A0A6A6B8N4_9PEZI</name>
<reference evidence="5" key="1">
    <citation type="journal article" date="2020" name="Stud. Mycol.">
        <title>101 Dothideomycetes genomes: a test case for predicting lifestyles and emergence of pathogens.</title>
        <authorList>
            <person name="Haridas S."/>
            <person name="Albert R."/>
            <person name="Binder M."/>
            <person name="Bloem J."/>
            <person name="Labutti K."/>
            <person name="Salamov A."/>
            <person name="Andreopoulos B."/>
            <person name="Baker S."/>
            <person name="Barry K."/>
            <person name="Bills G."/>
            <person name="Bluhm B."/>
            <person name="Cannon C."/>
            <person name="Castanera R."/>
            <person name="Culley D."/>
            <person name="Daum C."/>
            <person name="Ezra D."/>
            <person name="Gonzalez J."/>
            <person name="Henrissat B."/>
            <person name="Kuo A."/>
            <person name="Liang C."/>
            <person name="Lipzen A."/>
            <person name="Lutzoni F."/>
            <person name="Magnuson J."/>
            <person name="Mondo S."/>
            <person name="Nolan M."/>
            <person name="Ohm R."/>
            <person name="Pangilinan J."/>
            <person name="Park H.-J."/>
            <person name="Ramirez L."/>
            <person name="Alfaro M."/>
            <person name="Sun H."/>
            <person name="Tritt A."/>
            <person name="Yoshinaga Y."/>
            <person name="Zwiers L.-H."/>
            <person name="Turgeon B."/>
            <person name="Goodwin S."/>
            <person name="Spatafora J."/>
            <person name="Crous P."/>
            <person name="Grigoriev I."/>
        </authorList>
    </citation>
    <scope>NUCLEOTIDE SEQUENCE</scope>
    <source>
        <strain evidence="5">CBS 121167</strain>
    </source>
</reference>
<dbReference type="SUPFAM" id="SSF48403">
    <property type="entry name" value="Ankyrin repeat"/>
    <property type="match status" value="1"/>
</dbReference>
<evidence type="ECO:0000256" key="2">
    <source>
        <dbReference type="ARBA" id="ARBA00023043"/>
    </source>
</evidence>
<dbReference type="AlphaFoldDB" id="A0A6A6B8N4"/>
<dbReference type="PROSITE" id="PS50297">
    <property type="entry name" value="ANK_REP_REGION"/>
    <property type="match status" value="1"/>
</dbReference>
<evidence type="ECO:0000256" key="1">
    <source>
        <dbReference type="ARBA" id="ARBA00022737"/>
    </source>
</evidence>